<accession>A0A516IA79</accession>
<dbReference type="PRINTS" id="PR01437">
    <property type="entry name" value="NUOXDRDTASE4"/>
</dbReference>
<keyword evidence="10 16" id="KW-1133">Transmembrane helix</keyword>
<dbReference type="InterPro" id="IPR003918">
    <property type="entry name" value="NADH_UbQ_OxRdtase"/>
</dbReference>
<evidence type="ECO:0000256" key="1">
    <source>
        <dbReference type="ARBA" id="ARBA00004225"/>
    </source>
</evidence>
<dbReference type="PANTHER" id="PTHR43507">
    <property type="entry name" value="NADH-UBIQUINONE OXIDOREDUCTASE CHAIN 4"/>
    <property type="match status" value="1"/>
</dbReference>
<dbReference type="RefSeq" id="YP_009681604.1">
    <property type="nucleotide sequence ID" value="NC_044135.1"/>
</dbReference>
<keyword evidence="11 16" id="KW-0520">NAD</keyword>
<dbReference type="EMBL" id="MK355447">
    <property type="protein sequence ID" value="QDP13011.1"/>
    <property type="molecule type" value="Genomic_DNA"/>
</dbReference>
<keyword evidence="6 16" id="KW-0679">Respiratory chain</keyword>
<comment type="function">
    <text evidence="16">Core subunit of the mitochondrial membrane respiratory chain NADH dehydrogenase (Complex I) which catalyzes electron transfer from NADH through the respiratory chain, using ubiquinone as an electron acceptor. Essential for the catalytic activity and assembly of complex I.</text>
</comment>
<feature type="transmembrane region" description="Helical" evidence="16">
    <location>
        <begin position="208"/>
        <end position="230"/>
    </location>
</feature>
<feature type="transmembrane region" description="Helical" evidence="16">
    <location>
        <begin position="369"/>
        <end position="392"/>
    </location>
</feature>
<evidence type="ECO:0000256" key="14">
    <source>
        <dbReference type="ARBA" id="ARBA00023136"/>
    </source>
</evidence>
<evidence type="ECO:0000256" key="16">
    <source>
        <dbReference type="RuleBase" id="RU003297"/>
    </source>
</evidence>
<evidence type="ECO:0000259" key="17">
    <source>
        <dbReference type="Pfam" id="PF00361"/>
    </source>
</evidence>
<keyword evidence="5 16" id="KW-0813">Transport</keyword>
<feature type="transmembrane region" description="Helical" evidence="16">
    <location>
        <begin position="75"/>
        <end position="94"/>
    </location>
</feature>
<feature type="transmembrane region" description="Helical" evidence="16">
    <location>
        <begin position="267"/>
        <end position="287"/>
    </location>
</feature>
<gene>
    <name evidence="18" type="primary">ND4</name>
</gene>
<evidence type="ECO:0000256" key="8">
    <source>
        <dbReference type="ARBA" id="ARBA00022967"/>
    </source>
</evidence>
<reference evidence="18" key="1">
    <citation type="submission" date="2019-01" db="EMBL/GenBank/DDBJ databases">
        <title>The complete mitochondrial genome of Tracheophilus cymbius, the first representative of the family Cyclocoelidae.</title>
        <authorList>
            <person name="Li Y."/>
            <person name="Wang C.R."/>
            <person name="Chang Q.C."/>
        </authorList>
    </citation>
    <scope>NUCLEOTIDE SEQUENCE</scope>
</reference>
<dbReference type="GO" id="GO:0031966">
    <property type="term" value="C:mitochondrial membrane"/>
    <property type="evidence" value="ECO:0007669"/>
    <property type="project" value="UniProtKB-SubCell"/>
</dbReference>
<dbReference type="GeneID" id="41039510"/>
<evidence type="ECO:0000256" key="11">
    <source>
        <dbReference type="ARBA" id="ARBA00023027"/>
    </source>
</evidence>
<feature type="transmembrane region" description="Helical" evidence="16">
    <location>
        <begin position="236"/>
        <end position="255"/>
    </location>
</feature>
<evidence type="ECO:0000256" key="10">
    <source>
        <dbReference type="ARBA" id="ARBA00022989"/>
    </source>
</evidence>
<dbReference type="PANTHER" id="PTHR43507:SF20">
    <property type="entry name" value="NADH-UBIQUINONE OXIDOREDUCTASE CHAIN 4"/>
    <property type="match status" value="1"/>
</dbReference>
<proteinExistence type="inferred from homology"/>
<dbReference type="AlphaFoldDB" id="A0A516IA79"/>
<evidence type="ECO:0000256" key="7">
    <source>
        <dbReference type="ARBA" id="ARBA00022692"/>
    </source>
</evidence>
<dbReference type="GO" id="GO:0008137">
    <property type="term" value="F:NADH dehydrogenase (ubiquinone) activity"/>
    <property type="evidence" value="ECO:0007669"/>
    <property type="project" value="UniProtKB-UniRule"/>
</dbReference>
<feature type="transmembrane region" description="Helical" evidence="16">
    <location>
        <begin position="293"/>
        <end position="315"/>
    </location>
</feature>
<keyword evidence="9 16" id="KW-0249">Electron transport</keyword>
<evidence type="ECO:0000256" key="4">
    <source>
        <dbReference type="ARBA" id="ARBA00021006"/>
    </source>
</evidence>
<keyword evidence="13 16" id="KW-0496">Mitochondrion</keyword>
<dbReference type="Pfam" id="PF00361">
    <property type="entry name" value="Proton_antipo_M"/>
    <property type="match status" value="1"/>
</dbReference>
<dbReference type="GO" id="GO:0015990">
    <property type="term" value="P:electron transport coupled proton transport"/>
    <property type="evidence" value="ECO:0007669"/>
    <property type="project" value="TreeGrafter"/>
</dbReference>
<comment type="catalytic activity">
    <reaction evidence="15 16">
        <text>a ubiquinone + NADH + 5 H(+)(in) = a ubiquinol + NAD(+) + 4 H(+)(out)</text>
        <dbReference type="Rhea" id="RHEA:29091"/>
        <dbReference type="Rhea" id="RHEA-COMP:9565"/>
        <dbReference type="Rhea" id="RHEA-COMP:9566"/>
        <dbReference type="ChEBI" id="CHEBI:15378"/>
        <dbReference type="ChEBI" id="CHEBI:16389"/>
        <dbReference type="ChEBI" id="CHEBI:17976"/>
        <dbReference type="ChEBI" id="CHEBI:57540"/>
        <dbReference type="ChEBI" id="CHEBI:57945"/>
        <dbReference type="EC" id="7.1.1.2"/>
    </reaction>
</comment>
<evidence type="ECO:0000256" key="12">
    <source>
        <dbReference type="ARBA" id="ARBA00023075"/>
    </source>
</evidence>
<comment type="similarity">
    <text evidence="2 16">Belongs to the complex I subunit 4 family.</text>
</comment>
<sequence length="430" mass="47362">MGFKSFDWFSSGLVFCSFLIFGVLCFVINGIGVWLVGSGFCLEYGGVFVFDVVSFYLCLLSSFLLISLCFVYNKLSLASCIFLLLSVFSSFLCYCCVNGFWFWVFYELSILPLLVLLVLESPYSERFVAGWYFLGYIIFTSLPMLLLIFYLSGSFGGFNLQSWDVFGLSVKSSEVFFVVVLLILFVTKIPLFPFHAWLPVVHAEASSAVSVCLSGYIMKLGLLGVIRFGSFILPDVVFGSSYVLLCLGASVLFFLAACRELDGKRWLALLSLSHIVIAATGLSVLGYEEGFIPFLYCLGHGLSAGLMFMVLWVLYDISGSRNWGVLKEGLLGGKVLNVIGVSCVCLCASIPPSVLFFSEVVVLFRGGLVSGIFLAFLFMFLFLGGLVPLFVVGGLMSRHYNVKFVSPSVGGCLLGVILLVCWSFFLFLVF</sequence>
<evidence type="ECO:0000256" key="9">
    <source>
        <dbReference type="ARBA" id="ARBA00022982"/>
    </source>
</evidence>
<keyword evidence="7 16" id="KW-0812">Transmembrane</keyword>
<feature type="transmembrane region" description="Helical" evidence="16">
    <location>
        <begin position="175"/>
        <end position="196"/>
    </location>
</feature>
<dbReference type="EC" id="7.1.1.2" evidence="3 16"/>
<feature type="domain" description="NADH:quinone oxidoreductase/Mrp antiporter transmembrane" evidence="17">
    <location>
        <begin position="101"/>
        <end position="380"/>
    </location>
</feature>
<evidence type="ECO:0000256" key="2">
    <source>
        <dbReference type="ARBA" id="ARBA00009025"/>
    </source>
</evidence>
<keyword evidence="14 16" id="KW-0472">Membrane</keyword>
<geneLocation type="mitochondrion" evidence="18"/>
<keyword evidence="12 16" id="KW-0830">Ubiquinone</keyword>
<protein>
    <recommendedName>
        <fullName evidence="4 16">NADH-ubiquinone oxidoreductase chain 4</fullName>
        <ecNumber evidence="3 16">7.1.1.2</ecNumber>
    </recommendedName>
</protein>
<evidence type="ECO:0000256" key="15">
    <source>
        <dbReference type="ARBA" id="ARBA00049551"/>
    </source>
</evidence>
<feature type="transmembrane region" description="Helical" evidence="16">
    <location>
        <begin position="404"/>
        <end position="429"/>
    </location>
</feature>
<feature type="transmembrane region" description="Helical" evidence="16">
    <location>
        <begin position="131"/>
        <end position="155"/>
    </location>
</feature>
<evidence type="ECO:0000256" key="13">
    <source>
        <dbReference type="ARBA" id="ARBA00023128"/>
    </source>
</evidence>
<dbReference type="GO" id="GO:0048039">
    <property type="term" value="F:ubiquinone binding"/>
    <property type="evidence" value="ECO:0007669"/>
    <property type="project" value="TreeGrafter"/>
</dbReference>
<feature type="transmembrane region" description="Helical" evidence="16">
    <location>
        <begin position="47"/>
        <end position="68"/>
    </location>
</feature>
<evidence type="ECO:0000256" key="5">
    <source>
        <dbReference type="ARBA" id="ARBA00022448"/>
    </source>
</evidence>
<dbReference type="InterPro" id="IPR001750">
    <property type="entry name" value="ND/Mrp_TM"/>
</dbReference>
<feature type="transmembrane region" description="Helical" evidence="16">
    <location>
        <begin position="100"/>
        <end position="119"/>
    </location>
</feature>
<feature type="transmembrane region" description="Helical" evidence="16">
    <location>
        <begin position="335"/>
        <end position="357"/>
    </location>
</feature>
<dbReference type="CTD" id="4538"/>
<name>A0A516IA79_9TREM</name>
<evidence type="ECO:0000313" key="18">
    <source>
        <dbReference type="EMBL" id="QDP13011.1"/>
    </source>
</evidence>
<comment type="subcellular location">
    <subcellularLocation>
        <location evidence="1 16">Mitochondrion membrane</location>
        <topology evidence="1 16">Multi-pass membrane protein</topology>
    </subcellularLocation>
</comment>
<feature type="transmembrane region" description="Helical" evidence="16">
    <location>
        <begin position="12"/>
        <end position="35"/>
    </location>
</feature>
<dbReference type="GO" id="GO:0003954">
    <property type="term" value="F:NADH dehydrogenase activity"/>
    <property type="evidence" value="ECO:0007669"/>
    <property type="project" value="TreeGrafter"/>
</dbReference>
<organism evidence="18">
    <name type="scientific">Tracheophilus cymbius</name>
    <dbReference type="NCBI Taxonomy" id="2502951"/>
    <lineage>
        <taxon>Eukaryota</taxon>
        <taxon>Metazoa</taxon>
        <taxon>Spiralia</taxon>
        <taxon>Lophotrochozoa</taxon>
        <taxon>Platyhelminthes</taxon>
        <taxon>Trematoda</taxon>
        <taxon>Digenea</taxon>
        <taxon>Plagiorchiida</taxon>
        <taxon>Echinostomata</taxon>
        <taxon>Echinostomatoidea</taxon>
        <taxon>Cyclocoelidae</taxon>
        <taxon>Tracheophilus</taxon>
    </lineage>
</organism>
<keyword evidence="8" id="KW-1278">Translocase</keyword>
<evidence type="ECO:0000256" key="3">
    <source>
        <dbReference type="ARBA" id="ARBA00012944"/>
    </source>
</evidence>
<dbReference type="GO" id="GO:0042773">
    <property type="term" value="P:ATP synthesis coupled electron transport"/>
    <property type="evidence" value="ECO:0007669"/>
    <property type="project" value="InterPro"/>
</dbReference>
<evidence type="ECO:0000256" key="6">
    <source>
        <dbReference type="ARBA" id="ARBA00022660"/>
    </source>
</evidence>